<proteinExistence type="predicted"/>
<organism evidence="2 3">
    <name type="scientific">Treponema pallidum subsp. pertenue (strain Gauthier)</name>
    <dbReference type="NCBI Taxonomy" id="491080"/>
    <lineage>
        <taxon>Bacteria</taxon>
        <taxon>Pseudomonadati</taxon>
        <taxon>Spirochaetota</taxon>
        <taxon>Spirochaetia</taxon>
        <taxon>Spirochaetales</taxon>
        <taxon>Treponemataceae</taxon>
        <taxon>Treponema</taxon>
    </lineage>
</organism>
<gene>
    <name evidence="2" type="ordered locus">TPEGAU_0669a</name>
</gene>
<protein>
    <submittedName>
        <fullName evidence="2">Uncharacterized protein</fullName>
    </submittedName>
</protein>
<accession>A0AAU8PI63</accession>
<keyword evidence="1" id="KW-1133">Transmembrane helix</keyword>
<keyword evidence="1" id="KW-0812">Transmembrane</keyword>
<dbReference type="KEGG" id="tpg:TPEGAU_0669a"/>
<keyword evidence="1" id="KW-0472">Membrane</keyword>
<dbReference type="Proteomes" id="UP000008192">
    <property type="component" value="Chromosome"/>
</dbReference>
<evidence type="ECO:0000256" key="1">
    <source>
        <dbReference type="SAM" id="Phobius"/>
    </source>
</evidence>
<sequence length="55" mass="6024">MRAIITKNGAPDKQSELQHSILGLLTRYIFLSTLAGFLLAAYHGIIAHPDRATAF</sequence>
<evidence type="ECO:0000313" key="2">
    <source>
        <dbReference type="EMBL" id="AEZ59931.1"/>
    </source>
</evidence>
<reference evidence="3" key="1">
    <citation type="journal article" date="2012" name="PLoS Negl. Trop. Dis.">
        <title>Whole genome sequences of three Treponema pallidum ssp. pertenue strains: yaws and syphilis treponemes differ in less than 0.2% of the genome sequence.</title>
        <authorList>
            <person name="Cejkova D."/>
            <person name="Zobanikova M."/>
            <person name="Chen L."/>
            <person name="Pospisilova P."/>
            <person name="Strouhal M."/>
            <person name="Qin X."/>
            <person name="Mikalova L."/>
            <person name="Norris S.J."/>
            <person name="Muzny D.M."/>
            <person name="Gibbs R.A."/>
            <person name="Fulton L.L."/>
            <person name="Sodergren E."/>
            <person name="Weinstock G.M."/>
            <person name="Smajs D."/>
        </authorList>
    </citation>
    <scope>NUCLEOTIDE SEQUENCE [LARGE SCALE GENOMIC DNA]</scope>
    <source>
        <strain evidence="3">Gauthier</strain>
    </source>
</reference>
<dbReference type="AlphaFoldDB" id="A0AAU8PI63"/>
<dbReference type="EMBL" id="CP002376">
    <property type="protein sequence ID" value="AEZ59931.1"/>
    <property type="molecule type" value="Genomic_DNA"/>
</dbReference>
<name>A0AAU8PI63_TREPG</name>
<feature type="transmembrane region" description="Helical" evidence="1">
    <location>
        <begin position="21"/>
        <end position="45"/>
    </location>
</feature>
<evidence type="ECO:0000313" key="3">
    <source>
        <dbReference type="Proteomes" id="UP000008192"/>
    </source>
</evidence>